<protein>
    <submittedName>
        <fullName evidence="1">Uncharacterized protein</fullName>
    </submittedName>
</protein>
<gene>
    <name evidence="1" type="ORF">F511_16409</name>
</gene>
<name>A0A2Z7CIT2_9LAMI</name>
<sequence length="139" mass="15515">MNSADYGYSDIRSAQSSSLYSAKAKQLSLRIKISSHLFSFPTLFSSHVHFSLQTEISFRSSYQIAPQTQLSPKTENHEQLLPILGTPSACTQADFTNHLSPILLVAETQTSTTRQFSSKLFHSDQLAPDLIYVNPEGYQ</sequence>
<evidence type="ECO:0000313" key="2">
    <source>
        <dbReference type="Proteomes" id="UP000250235"/>
    </source>
</evidence>
<dbReference type="AlphaFoldDB" id="A0A2Z7CIT2"/>
<proteinExistence type="predicted"/>
<keyword evidence="2" id="KW-1185">Reference proteome</keyword>
<evidence type="ECO:0000313" key="1">
    <source>
        <dbReference type="EMBL" id="KZV47022.1"/>
    </source>
</evidence>
<accession>A0A2Z7CIT2</accession>
<dbReference type="EMBL" id="KQ995330">
    <property type="protein sequence ID" value="KZV47022.1"/>
    <property type="molecule type" value="Genomic_DNA"/>
</dbReference>
<organism evidence="1 2">
    <name type="scientific">Dorcoceras hygrometricum</name>
    <dbReference type="NCBI Taxonomy" id="472368"/>
    <lineage>
        <taxon>Eukaryota</taxon>
        <taxon>Viridiplantae</taxon>
        <taxon>Streptophyta</taxon>
        <taxon>Embryophyta</taxon>
        <taxon>Tracheophyta</taxon>
        <taxon>Spermatophyta</taxon>
        <taxon>Magnoliopsida</taxon>
        <taxon>eudicotyledons</taxon>
        <taxon>Gunneridae</taxon>
        <taxon>Pentapetalae</taxon>
        <taxon>asterids</taxon>
        <taxon>lamiids</taxon>
        <taxon>Lamiales</taxon>
        <taxon>Gesneriaceae</taxon>
        <taxon>Didymocarpoideae</taxon>
        <taxon>Trichosporeae</taxon>
        <taxon>Loxocarpinae</taxon>
        <taxon>Dorcoceras</taxon>
    </lineage>
</organism>
<dbReference type="Proteomes" id="UP000250235">
    <property type="component" value="Unassembled WGS sequence"/>
</dbReference>
<reference evidence="1 2" key="1">
    <citation type="journal article" date="2015" name="Proc. Natl. Acad. Sci. U.S.A.">
        <title>The resurrection genome of Boea hygrometrica: A blueprint for survival of dehydration.</title>
        <authorList>
            <person name="Xiao L."/>
            <person name="Yang G."/>
            <person name="Zhang L."/>
            <person name="Yang X."/>
            <person name="Zhao S."/>
            <person name="Ji Z."/>
            <person name="Zhou Q."/>
            <person name="Hu M."/>
            <person name="Wang Y."/>
            <person name="Chen M."/>
            <person name="Xu Y."/>
            <person name="Jin H."/>
            <person name="Xiao X."/>
            <person name="Hu G."/>
            <person name="Bao F."/>
            <person name="Hu Y."/>
            <person name="Wan P."/>
            <person name="Li L."/>
            <person name="Deng X."/>
            <person name="Kuang T."/>
            <person name="Xiang C."/>
            <person name="Zhu J.K."/>
            <person name="Oliver M.J."/>
            <person name="He Y."/>
        </authorList>
    </citation>
    <scope>NUCLEOTIDE SEQUENCE [LARGE SCALE GENOMIC DNA]</scope>
    <source>
        <strain evidence="2">cv. XS01</strain>
    </source>
</reference>